<keyword evidence="1" id="KW-0732">Signal</keyword>
<dbReference type="OrthoDB" id="8581982at2"/>
<dbReference type="eggNOG" id="COG0265">
    <property type="taxonomic scope" value="Bacteria"/>
</dbReference>
<dbReference type="EMBL" id="BAEN01000041">
    <property type="protein sequence ID" value="GAC14880.1"/>
    <property type="molecule type" value="Genomic_DNA"/>
</dbReference>
<dbReference type="Proteomes" id="UP000006334">
    <property type="component" value="Unassembled WGS sequence"/>
</dbReference>
<dbReference type="InterPro" id="IPR001940">
    <property type="entry name" value="Peptidase_S1C"/>
</dbReference>
<accession>K6YUC4</accession>
<dbReference type="InterPro" id="IPR009003">
    <property type="entry name" value="Peptidase_S1_PA"/>
</dbReference>
<dbReference type="Pfam" id="PF13365">
    <property type="entry name" value="Trypsin_2"/>
    <property type="match status" value="1"/>
</dbReference>
<keyword evidence="2" id="KW-0645">Protease</keyword>
<dbReference type="PRINTS" id="PR00834">
    <property type="entry name" value="PROTEASES2C"/>
</dbReference>
<comment type="caution">
    <text evidence="2">The sequence shown here is derived from an EMBL/GenBank/DDBJ whole genome shotgun (WGS) entry which is preliminary data.</text>
</comment>
<dbReference type="GO" id="GO:0006515">
    <property type="term" value="P:protein quality control for misfolded or incompletely synthesized proteins"/>
    <property type="evidence" value="ECO:0007669"/>
    <property type="project" value="TreeGrafter"/>
</dbReference>
<dbReference type="GO" id="GO:0042597">
    <property type="term" value="C:periplasmic space"/>
    <property type="evidence" value="ECO:0007669"/>
    <property type="project" value="TreeGrafter"/>
</dbReference>
<name>K6YUC4_9ALTE</name>
<feature type="signal peptide" evidence="1">
    <location>
        <begin position="1"/>
        <end position="22"/>
    </location>
</feature>
<keyword evidence="3" id="KW-1185">Reference proteome</keyword>
<dbReference type="PANTHER" id="PTHR22939:SF129">
    <property type="entry name" value="SERINE PROTEASE HTRA2, MITOCHONDRIAL"/>
    <property type="match status" value="1"/>
</dbReference>
<protein>
    <submittedName>
        <fullName evidence="2">Serine protease</fullName>
    </submittedName>
</protein>
<dbReference type="SUPFAM" id="SSF50494">
    <property type="entry name" value="Trypsin-like serine proteases"/>
    <property type="match status" value="1"/>
</dbReference>
<dbReference type="AlphaFoldDB" id="K6YUC4"/>
<dbReference type="PANTHER" id="PTHR22939">
    <property type="entry name" value="SERINE PROTEASE FAMILY S1C HTRA-RELATED"/>
    <property type="match status" value="1"/>
</dbReference>
<keyword evidence="2" id="KW-0378">Hydrolase</keyword>
<dbReference type="Gene3D" id="2.40.10.120">
    <property type="match status" value="1"/>
</dbReference>
<evidence type="ECO:0000256" key="1">
    <source>
        <dbReference type="SAM" id="SignalP"/>
    </source>
</evidence>
<reference evidence="2 3" key="1">
    <citation type="journal article" date="2017" name="Antonie Van Leeuwenhoek">
        <title>Rhizobium rhizosphaerae sp. nov., a novel species isolated from rice rhizosphere.</title>
        <authorList>
            <person name="Zhao J.J."/>
            <person name="Zhang J."/>
            <person name="Zhang R.J."/>
            <person name="Zhang C.W."/>
            <person name="Yin H.Q."/>
            <person name="Zhang X.X."/>
        </authorList>
    </citation>
    <scope>NUCLEOTIDE SEQUENCE [LARGE SCALE GENOMIC DNA]</scope>
    <source>
        <strain evidence="2 3">E3</strain>
    </source>
</reference>
<evidence type="ECO:0000313" key="3">
    <source>
        <dbReference type="Proteomes" id="UP000006334"/>
    </source>
</evidence>
<evidence type="ECO:0000313" key="2">
    <source>
        <dbReference type="EMBL" id="GAC14880.1"/>
    </source>
</evidence>
<dbReference type="STRING" id="1127673.GLIP_2252"/>
<gene>
    <name evidence="2" type="ORF">GLIP_2252</name>
</gene>
<sequence>MGFLVPRIILLLTLLISQQVFSQQTAQNLFSQYRNSLYQIQMIDKESGNKSSIGSGFRVSDSGDIISNYHVISDFVYFPDKFRMQYMDASGNTGSLKLKNFDVINDLSLLQIDPEQTSGLPFNLAESLPLQGSNIYSLGNPHDLGMIVVPGTYNGLKKNSFYQRIHFTGSINPGMSGGPAVNGLGQIVGVNVATAGNQIGFLIPLPKVKALFESQQQIKVEDYKTHIQQQLQANQNKMISEILSSPWTYSQLGKARVPEKISDFISCWGGSNASEKDVKFLSVSNRCRIGEAVFLNARLQTGEIEIEFEWLTSEELNTFQFHNFLSQKIAFTRPGNLAGKNDVTNYRCQQDIVSNQQELTQKSILCARAYKDFNDLYDVLFISASNDYADGSLISHFTLAGVSADSMKQFSKQFMDSMSWQ</sequence>
<organism evidence="2 3">
    <name type="scientific">Aliiglaciecola lipolytica E3</name>
    <dbReference type="NCBI Taxonomy" id="1127673"/>
    <lineage>
        <taxon>Bacteria</taxon>
        <taxon>Pseudomonadati</taxon>
        <taxon>Pseudomonadota</taxon>
        <taxon>Gammaproteobacteria</taxon>
        <taxon>Alteromonadales</taxon>
        <taxon>Alteromonadaceae</taxon>
        <taxon>Aliiglaciecola</taxon>
    </lineage>
</organism>
<dbReference type="GO" id="GO:0004252">
    <property type="term" value="F:serine-type endopeptidase activity"/>
    <property type="evidence" value="ECO:0007669"/>
    <property type="project" value="InterPro"/>
</dbReference>
<feature type="chain" id="PRO_5003901489" evidence="1">
    <location>
        <begin position="23"/>
        <end position="421"/>
    </location>
</feature>
<proteinExistence type="predicted"/>